<evidence type="ECO:0000313" key="2">
    <source>
        <dbReference type="Proteomes" id="UP000054843"/>
    </source>
</evidence>
<name>A0A0V1MS52_9BILA</name>
<accession>A0A0V1MS52</accession>
<dbReference type="EMBL" id="JYDO01000053">
    <property type="protein sequence ID" value="KRZ74206.1"/>
    <property type="molecule type" value="Genomic_DNA"/>
</dbReference>
<dbReference type="Proteomes" id="UP000054843">
    <property type="component" value="Unassembled WGS sequence"/>
</dbReference>
<reference evidence="1 2" key="1">
    <citation type="submission" date="2015-01" db="EMBL/GenBank/DDBJ databases">
        <title>Evolution of Trichinella species and genotypes.</title>
        <authorList>
            <person name="Korhonen P.K."/>
            <person name="Edoardo P."/>
            <person name="Giuseppe L.R."/>
            <person name="Gasser R.B."/>
        </authorList>
    </citation>
    <scope>NUCLEOTIDE SEQUENCE [LARGE SCALE GENOMIC DNA]</scope>
    <source>
        <strain evidence="1">ISS1980</strain>
    </source>
</reference>
<protein>
    <submittedName>
        <fullName evidence="1">Uncharacterized protein</fullName>
    </submittedName>
</protein>
<keyword evidence="2" id="KW-1185">Reference proteome</keyword>
<evidence type="ECO:0000313" key="1">
    <source>
        <dbReference type="EMBL" id="KRZ74206.1"/>
    </source>
</evidence>
<organism evidence="1 2">
    <name type="scientific">Trichinella papuae</name>
    <dbReference type="NCBI Taxonomy" id="268474"/>
    <lineage>
        <taxon>Eukaryota</taxon>
        <taxon>Metazoa</taxon>
        <taxon>Ecdysozoa</taxon>
        <taxon>Nematoda</taxon>
        <taxon>Enoplea</taxon>
        <taxon>Dorylaimia</taxon>
        <taxon>Trichinellida</taxon>
        <taxon>Trichinellidae</taxon>
        <taxon>Trichinella</taxon>
    </lineage>
</organism>
<dbReference type="AlphaFoldDB" id="A0A0V1MS52"/>
<comment type="caution">
    <text evidence="1">The sequence shown here is derived from an EMBL/GenBank/DDBJ whole genome shotgun (WGS) entry which is preliminary data.</text>
</comment>
<gene>
    <name evidence="1" type="ORF">T10_11917</name>
</gene>
<sequence>MQMLISIEMCVLYITTTTTTTLKIEFSICDAISHLQQTIFNVSGVKVQQDVLDNLKKPLFVLCGRALARECADDDRHPSAHGDNG</sequence>
<proteinExistence type="predicted"/>